<evidence type="ECO:0000313" key="6">
    <source>
        <dbReference type="Proteomes" id="UP000535491"/>
    </source>
</evidence>
<reference evidence="5 6" key="1">
    <citation type="submission" date="2020-07" db="EMBL/GenBank/DDBJ databases">
        <authorList>
            <person name="Feng H."/>
        </authorList>
    </citation>
    <scope>NUCLEOTIDE SEQUENCE [LARGE SCALE GENOMIC DNA]</scope>
    <source>
        <strain evidence="6">s-10</strain>
    </source>
</reference>
<evidence type="ECO:0000256" key="4">
    <source>
        <dbReference type="PIRNR" id="PIRNR006707"/>
    </source>
</evidence>
<sequence length="182" mass="21349">MNGLERIQKARNRVIESIAKNMDLYGVSPSMGRLYGITYFNDAPMTLEEMSQALGMSKTSMSAGVRFLSDLNMVEKVWVKGQRKDLYQAEQDWYQTFIDFFCIKWRKGIEMNREAIRRSLVELNQVANDHDVEEEIREMAGKDIQKLHQALAYYEWLSRLVDSFETHEIFNFIPKPDSHQNP</sequence>
<keyword evidence="2 4" id="KW-0238">DNA-binding</keyword>
<evidence type="ECO:0000256" key="1">
    <source>
        <dbReference type="ARBA" id="ARBA00023015"/>
    </source>
</evidence>
<evidence type="ECO:0000313" key="5">
    <source>
        <dbReference type="EMBL" id="MBA4493141.1"/>
    </source>
</evidence>
<dbReference type="GO" id="GO:0003677">
    <property type="term" value="F:DNA binding"/>
    <property type="evidence" value="ECO:0007669"/>
    <property type="project" value="UniProtKB-UniRule"/>
</dbReference>
<keyword evidence="3 4" id="KW-0804">Transcription</keyword>
<dbReference type="Proteomes" id="UP000535491">
    <property type="component" value="Unassembled WGS sequence"/>
</dbReference>
<protein>
    <recommendedName>
        <fullName evidence="4">HTH-type transcriptional regulator</fullName>
    </recommendedName>
</protein>
<dbReference type="PANTHER" id="PTHR38465">
    <property type="entry name" value="HTH-TYPE TRANSCRIPTIONAL REGULATOR MJ1563-RELATED"/>
    <property type="match status" value="1"/>
</dbReference>
<dbReference type="InterPro" id="IPR036390">
    <property type="entry name" value="WH_DNA-bd_sf"/>
</dbReference>
<evidence type="ECO:0000256" key="2">
    <source>
        <dbReference type="ARBA" id="ARBA00023125"/>
    </source>
</evidence>
<keyword evidence="1 4" id="KW-0805">Transcription regulation</keyword>
<gene>
    <name evidence="5" type="ORF">H1191_02280</name>
</gene>
<evidence type="ECO:0000256" key="3">
    <source>
        <dbReference type="ARBA" id="ARBA00023163"/>
    </source>
</evidence>
<name>A0A7W2A6A0_9BACL</name>
<comment type="similarity">
    <text evidence="4">Belongs to the GbsR family.</text>
</comment>
<dbReference type="AlphaFoldDB" id="A0A7W2A6A0"/>
<dbReference type="InterPro" id="IPR026282">
    <property type="entry name" value="MJ1563"/>
</dbReference>
<accession>A0A7W2A6A0</accession>
<organism evidence="5 6">
    <name type="scientific">Paenactinomyces guangxiensis</name>
    <dbReference type="NCBI Taxonomy" id="1490290"/>
    <lineage>
        <taxon>Bacteria</taxon>
        <taxon>Bacillati</taxon>
        <taxon>Bacillota</taxon>
        <taxon>Bacilli</taxon>
        <taxon>Bacillales</taxon>
        <taxon>Thermoactinomycetaceae</taxon>
        <taxon>Paenactinomyces</taxon>
    </lineage>
</organism>
<proteinExistence type="inferred from homology"/>
<comment type="caution">
    <text evidence="5">The sequence shown here is derived from an EMBL/GenBank/DDBJ whole genome shotgun (WGS) entry which is preliminary data.</text>
</comment>
<dbReference type="RefSeq" id="WP_181750348.1">
    <property type="nucleotide sequence ID" value="NZ_JACEIQ010000001.1"/>
</dbReference>
<dbReference type="PANTHER" id="PTHR38465:SF1">
    <property type="entry name" value="HTH-TYPE TRANSCRIPTIONAL REGULATOR MJ1563-RELATED"/>
    <property type="match status" value="1"/>
</dbReference>
<dbReference type="Gene3D" id="1.10.10.10">
    <property type="entry name" value="Winged helix-like DNA-binding domain superfamily/Winged helix DNA-binding domain"/>
    <property type="match status" value="1"/>
</dbReference>
<dbReference type="EMBL" id="JACEIQ010000001">
    <property type="protein sequence ID" value="MBA4493141.1"/>
    <property type="molecule type" value="Genomic_DNA"/>
</dbReference>
<dbReference type="InterPro" id="IPR036388">
    <property type="entry name" value="WH-like_DNA-bd_sf"/>
</dbReference>
<dbReference type="InterPro" id="IPR052362">
    <property type="entry name" value="HTH-GbsR_regulator"/>
</dbReference>
<dbReference type="NCBIfam" id="NF047500">
    <property type="entry name" value="choline_R_CudC"/>
    <property type="match status" value="1"/>
</dbReference>
<dbReference type="PIRSF" id="PIRSF006707">
    <property type="entry name" value="MJ1563"/>
    <property type="match status" value="1"/>
</dbReference>
<keyword evidence="6" id="KW-1185">Reference proteome</keyword>
<dbReference type="SUPFAM" id="SSF46785">
    <property type="entry name" value="Winged helix' DNA-binding domain"/>
    <property type="match status" value="1"/>
</dbReference>